<feature type="transmembrane region" description="Helical" evidence="7">
    <location>
        <begin position="6"/>
        <end position="30"/>
    </location>
</feature>
<feature type="transmembrane region" description="Helical" evidence="7">
    <location>
        <begin position="191"/>
        <end position="213"/>
    </location>
</feature>
<dbReference type="KEGG" id="trg:TRUGW13939_06938"/>
<evidence type="ECO:0000256" key="4">
    <source>
        <dbReference type="ARBA" id="ARBA00023136"/>
    </source>
</evidence>
<keyword evidence="2 7" id="KW-0812">Transmembrane</keyword>
<feature type="transmembrane region" description="Helical" evidence="7">
    <location>
        <begin position="42"/>
        <end position="62"/>
    </location>
</feature>
<reference evidence="10" key="1">
    <citation type="submission" date="2020-06" db="EMBL/GenBank/DDBJ databases">
        <title>A chromosome-scale genome assembly of Talaromyces rugulosus W13939.</title>
        <authorList>
            <person name="Wang B."/>
            <person name="Guo L."/>
            <person name="Ye K."/>
            <person name="Wang L."/>
        </authorList>
    </citation>
    <scope>NUCLEOTIDE SEQUENCE [LARGE SCALE GENOMIC DNA]</scope>
    <source>
        <strain evidence="10">W13939</strain>
    </source>
</reference>
<evidence type="ECO:0000256" key="3">
    <source>
        <dbReference type="ARBA" id="ARBA00022989"/>
    </source>
</evidence>
<dbReference type="Pfam" id="PF20684">
    <property type="entry name" value="Fung_rhodopsin"/>
    <property type="match status" value="1"/>
</dbReference>
<dbReference type="GeneID" id="55994431"/>
<comment type="similarity">
    <text evidence="5">Belongs to the SAT4 family.</text>
</comment>
<dbReference type="GO" id="GO:0016020">
    <property type="term" value="C:membrane"/>
    <property type="evidence" value="ECO:0007669"/>
    <property type="project" value="UniProtKB-SubCell"/>
</dbReference>
<dbReference type="RefSeq" id="XP_035345973.1">
    <property type="nucleotide sequence ID" value="XM_035490080.1"/>
</dbReference>
<name>A0A7H8R169_TALRU</name>
<feature type="transmembrane region" description="Helical" evidence="7">
    <location>
        <begin position="123"/>
        <end position="142"/>
    </location>
</feature>
<dbReference type="InterPro" id="IPR049326">
    <property type="entry name" value="Rhodopsin_dom_fungi"/>
</dbReference>
<evidence type="ECO:0000256" key="1">
    <source>
        <dbReference type="ARBA" id="ARBA00004141"/>
    </source>
</evidence>
<feature type="transmembrane region" description="Helical" evidence="7">
    <location>
        <begin position="270"/>
        <end position="292"/>
    </location>
</feature>
<keyword evidence="4 7" id="KW-0472">Membrane</keyword>
<dbReference type="PANTHER" id="PTHR33048">
    <property type="entry name" value="PTH11-LIKE INTEGRAL MEMBRANE PROTEIN (AFU_ORTHOLOGUE AFUA_5G11245)"/>
    <property type="match status" value="1"/>
</dbReference>
<keyword evidence="10" id="KW-1185">Reference proteome</keyword>
<keyword evidence="3 7" id="KW-1133">Transmembrane helix</keyword>
<evidence type="ECO:0000256" key="5">
    <source>
        <dbReference type="ARBA" id="ARBA00038359"/>
    </source>
</evidence>
<dbReference type="AlphaFoldDB" id="A0A7H8R169"/>
<evidence type="ECO:0000313" key="10">
    <source>
        <dbReference type="Proteomes" id="UP000509510"/>
    </source>
</evidence>
<feature type="domain" description="Rhodopsin" evidence="8">
    <location>
        <begin position="26"/>
        <end position="289"/>
    </location>
</feature>
<evidence type="ECO:0000313" key="9">
    <source>
        <dbReference type="EMBL" id="QKX59796.1"/>
    </source>
</evidence>
<organism evidence="9 10">
    <name type="scientific">Talaromyces rugulosus</name>
    <name type="common">Penicillium rugulosum</name>
    <dbReference type="NCBI Taxonomy" id="121627"/>
    <lineage>
        <taxon>Eukaryota</taxon>
        <taxon>Fungi</taxon>
        <taxon>Dikarya</taxon>
        <taxon>Ascomycota</taxon>
        <taxon>Pezizomycotina</taxon>
        <taxon>Eurotiomycetes</taxon>
        <taxon>Eurotiomycetidae</taxon>
        <taxon>Eurotiales</taxon>
        <taxon>Trichocomaceae</taxon>
        <taxon>Talaromyces</taxon>
        <taxon>Talaromyces sect. Islandici</taxon>
    </lineage>
</organism>
<feature type="transmembrane region" description="Helical" evidence="7">
    <location>
        <begin position="225"/>
        <end position="250"/>
    </location>
</feature>
<evidence type="ECO:0000256" key="6">
    <source>
        <dbReference type="SAM" id="MobiDB-lite"/>
    </source>
</evidence>
<gene>
    <name evidence="9" type="ORF">TRUGW13939_06938</name>
</gene>
<evidence type="ECO:0000259" key="8">
    <source>
        <dbReference type="Pfam" id="PF20684"/>
    </source>
</evidence>
<dbReference type="OrthoDB" id="5329176at2759"/>
<accession>A0A7H8R169</accession>
<evidence type="ECO:0000256" key="7">
    <source>
        <dbReference type="SAM" id="Phobius"/>
    </source>
</evidence>
<feature type="region of interest" description="Disordered" evidence="6">
    <location>
        <begin position="338"/>
        <end position="366"/>
    </location>
</feature>
<comment type="subcellular location">
    <subcellularLocation>
        <location evidence="1">Membrane</location>
        <topology evidence="1">Multi-pass membrane protein</topology>
    </subcellularLocation>
</comment>
<dbReference type="PANTHER" id="PTHR33048:SF47">
    <property type="entry name" value="INTEGRAL MEMBRANE PROTEIN-RELATED"/>
    <property type="match status" value="1"/>
</dbReference>
<protein>
    <recommendedName>
        <fullName evidence="8">Rhodopsin domain-containing protein</fullName>
    </recommendedName>
</protein>
<dbReference type="EMBL" id="CP055901">
    <property type="protein sequence ID" value="QKX59796.1"/>
    <property type="molecule type" value="Genomic_DNA"/>
</dbReference>
<dbReference type="InterPro" id="IPR052337">
    <property type="entry name" value="SAT4-like"/>
</dbReference>
<proteinExistence type="inferred from homology"/>
<sequence length="366" mass="40714">MVQQLQTAACVLIVLFAIIGTTAVSLRLWARYITKKWGLDDSIVLFAWLLAAGETFCVYQYTLLSYQGYHERDIPKQTIEQKILAQQYNIANQVLYNPILSLIKLSVIVFFQRLEDRRRIVQWNIYALATFEMAFMIASTLVDILQCSPVRYAWEGARMDLAAQQAAGADDNGQVNGITIKGGHCIKQGNFFLATNGIAIFTDIWVLIIPGLILWDLRMPKKAKIAAFCIIGAGGVVAVVSIVRVIIYSWRFSPNNHDMSWGVGYTTSGMVVHVAFVAACAPALKAIFTRFWPKFFASSRNYASSKRGYRGYSHPNNNNNSSGVGGITVTNSIHVSETNGHEMRGGISRQKRATESEEEIMSYGVA</sequence>
<dbReference type="Proteomes" id="UP000509510">
    <property type="component" value="Chromosome IV"/>
</dbReference>
<evidence type="ECO:0000256" key="2">
    <source>
        <dbReference type="ARBA" id="ARBA00022692"/>
    </source>
</evidence>